<dbReference type="EMBL" id="JACXIY010000007">
    <property type="protein sequence ID" value="MBD2868124.1"/>
    <property type="molecule type" value="Genomic_DNA"/>
</dbReference>
<sequence length="81" mass="8711">MFCPVCNGIQPLRGSCPACNGMVTDFGRLADLAGPYAPYVQIVNEQQLSGADSEDAAVGCKHVLYCPVCRQTTEVSVTEWQ</sequence>
<gene>
    <name evidence="1" type="ORF">IDH41_06030</name>
</gene>
<evidence type="ECO:0000313" key="2">
    <source>
        <dbReference type="Proteomes" id="UP000632125"/>
    </source>
</evidence>
<evidence type="ECO:0000313" key="1">
    <source>
        <dbReference type="EMBL" id="MBD2868124.1"/>
    </source>
</evidence>
<name>A0A927CHD6_9BACL</name>
<accession>A0A927CHD6</accession>
<dbReference type="Proteomes" id="UP000632125">
    <property type="component" value="Unassembled WGS sequence"/>
</dbReference>
<keyword evidence="2" id="KW-1185">Reference proteome</keyword>
<dbReference type="RefSeq" id="WP_190859187.1">
    <property type="nucleotide sequence ID" value="NZ_JACXIY010000007.1"/>
</dbReference>
<dbReference type="AlphaFoldDB" id="A0A927CHD6"/>
<organism evidence="1 2">
    <name type="scientific">Paenibacillus arenilitoris</name>
    <dbReference type="NCBI Taxonomy" id="2772299"/>
    <lineage>
        <taxon>Bacteria</taxon>
        <taxon>Bacillati</taxon>
        <taxon>Bacillota</taxon>
        <taxon>Bacilli</taxon>
        <taxon>Bacillales</taxon>
        <taxon>Paenibacillaceae</taxon>
        <taxon>Paenibacillus</taxon>
    </lineage>
</organism>
<protein>
    <submittedName>
        <fullName evidence="1">Uncharacterized protein</fullName>
    </submittedName>
</protein>
<reference evidence="1" key="1">
    <citation type="submission" date="2020-09" db="EMBL/GenBank/DDBJ databases">
        <title>A novel bacterium of genus Paenibacillus, isolated from South China Sea.</title>
        <authorList>
            <person name="Huang H."/>
            <person name="Mo K."/>
            <person name="Hu Y."/>
        </authorList>
    </citation>
    <scope>NUCLEOTIDE SEQUENCE</scope>
    <source>
        <strain evidence="1">IB182493</strain>
    </source>
</reference>
<comment type="caution">
    <text evidence="1">The sequence shown here is derived from an EMBL/GenBank/DDBJ whole genome shotgun (WGS) entry which is preliminary data.</text>
</comment>
<proteinExistence type="predicted"/>